<proteinExistence type="predicted"/>
<gene>
    <name evidence="1" type="ORF">JM658_10975</name>
</gene>
<keyword evidence="2" id="KW-1185">Reference proteome</keyword>
<evidence type="ECO:0008006" key="3">
    <source>
        <dbReference type="Google" id="ProtNLM"/>
    </source>
</evidence>
<dbReference type="Proteomes" id="UP000829517">
    <property type="component" value="Unassembled WGS sequence"/>
</dbReference>
<comment type="caution">
    <text evidence="1">The sequence shown here is derived from an EMBL/GenBank/DDBJ whole genome shotgun (WGS) entry which is preliminary data.</text>
</comment>
<sequence>MKKITTLLIIAIVLVACSTEKKKEVATVNLDQYPEELVKVFNAHGGIDNWNKQQTLTFKKGDEKHTIDLKARKSLIEAPKYTIGYDGKEPWVVKEDSTSFKGDPGFYHNLYFYFYAMPFVLSDDGINYSEAKPITVDGKSYPGVKISFNDGVGASSKDNYYIYYNKDSHQMEWLGYTVTYHDNKAKDETSIIKYNDWQTVDGIKLPKELIWYKKDSLGTIVAPRDRKPLIFTDATLSTEALDATTFEKK</sequence>
<dbReference type="EMBL" id="JAETXX010000006">
    <property type="protein sequence ID" value="MCF8715351.1"/>
    <property type="molecule type" value="Genomic_DNA"/>
</dbReference>
<accession>A0ABS9J4J8</accession>
<dbReference type="RefSeq" id="WP_236959314.1">
    <property type="nucleotide sequence ID" value="NZ_JAETXX010000006.1"/>
</dbReference>
<evidence type="ECO:0000313" key="1">
    <source>
        <dbReference type="EMBL" id="MCF8715351.1"/>
    </source>
</evidence>
<evidence type="ECO:0000313" key="2">
    <source>
        <dbReference type="Proteomes" id="UP000829517"/>
    </source>
</evidence>
<organism evidence="1 2">
    <name type="scientific">Joostella atrarenae</name>
    <dbReference type="NCBI Taxonomy" id="679257"/>
    <lineage>
        <taxon>Bacteria</taxon>
        <taxon>Pseudomonadati</taxon>
        <taxon>Bacteroidota</taxon>
        <taxon>Flavobacteriia</taxon>
        <taxon>Flavobacteriales</taxon>
        <taxon>Flavobacteriaceae</taxon>
        <taxon>Joostella</taxon>
    </lineage>
</organism>
<dbReference type="Pfam" id="PF20113">
    <property type="entry name" value="DUF6503"/>
    <property type="match status" value="1"/>
</dbReference>
<protein>
    <recommendedName>
        <fullName evidence="3">Threonine synthase</fullName>
    </recommendedName>
</protein>
<dbReference type="PROSITE" id="PS51257">
    <property type="entry name" value="PROKAR_LIPOPROTEIN"/>
    <property type="match status" value="1"/>
</dbReference>
<dbReference type="InterPro" id="IPR045444">
    <property type="entry name" value="DUF6503"/>
</dbReference>
<reference evidence="1 2" key="1">
    <citation type="submission" date="2021-01" db="EMBL/GenBank/DDBJ databases">
        <title>Genome sequencing of Joostella atrarenae M1-2 (= KCTC 23194).</title>
        <authorList>
            <person name="Zakaria M.R."/>
            <person name="Lam M.Q."/>
            <person name="Chong C.S."/>
        </authorList>
    </citation>
    <scope>NUCLEOTIDE SEQUENCE [LARGE SCALE GENOMIC DNA]</scope>
    <source>
        <strain evidence="1 2">M1-2</strain>
    </source>
</reference>
<name>A0ABS9J4J8_9FLAO</name>